<gene>
    <name evidence="1" type="ORF">PECUL_23A020833</name>
</gene>
<evidence type="ECO:0000313" key="2">
    <source>
        <dbReference type="Proteomes" id="UP001295444"/>
    </source>
</evidence>
<accession>A0AAD1RPI4</accession>
<sequence length="96" mass="10226">MALVSPVSTSWEQKQPTLTDIGAEIRWLVATMVMKSDLQSLASTLTASITSAVRELQSDVDAQGDCIRADLTATSICSRHSQCVARQHAISPAPLG</sequence>
<dbReference type="EMBL" id="OW240914">
    <property type="protein sequence ID" value="CAH2275490.1"/>
    <property type="molecule type" value="Genomic_DNA"/>
</dbReference>
<keyword evidence="2" id="KW-1185">Reference proteome</keyword>
<dbReference type="Proteomes" id="UP001295444">
    <property type="component" value="Chromosome 03"/>
</dbReference>
<reference evidence="1" key="1">
    <citation type="submission" date="2022-03" db="EMBL/GenBank/DDBJ databases">
        <authorList>
            <person name="Alioto T."/>
            <person name="Alioto T."/>
            <person name="Gomez Garrido J."/>
        </authorList>
    </citation>
    <scope>NUCLEOTIDE SEQUENCE</scope>
</reference>
<protein>
    <submittedName>
        <fullName evidence="1">Uncharacterized protein</fullName>
    </submittedName>
</protein>
<evidence type="ECO:0000313" key="1">
    <source>
        <dbReference type="EMBL" id="CAH2275490.1"/>
    </source>
</evidence>
<proteinExistence type="predicted"/>
<dbReference type="AlphaFoldDB" id="A0AAD1RPI4"/>
<organism evidence="1 2">
    <name type="scientific">Pelobates cultripes</name>
    <name type="common">Western spadefoot toad</name>
    <dbReference type="NCBI Taxonomy" id="61616"/>
    <lineage>
        <taxon>Eukaryota</taxon>
        <taxon>Metazoa</taxon>
        <taxon>Chordata</taxon>
        <taxon>Craniata</taxon>
        <taxon>Vertebrata</taxon>
        <taxon>Euteleostomi</taxon>
        <taxon>Amphibia</taxon>
        <taxon>Batrachia</taxon>
        <taxon>Anura</taxon>
        <taxon>Pelobatoidea</taxon>
        <taxon>Pelobatidae</taxon>
        <taxon>Pelobates</taxon>
    </lineage>
</organism>
<name>A0AAD1RPI4_PELCU</name>